<evidence type="ECO:0000313" key="1">
    <source>
        <dbReference type="Proteomes" id="UP000504629"/>
    </source>
</evidence>
<dbReference type="GeneID" id="114252348"/>
<sequence>MQMLLTQIKACLRRAGREGWGGRAVAGIAGDLLLLFSGLYPRGVSLLPDKSRCSCPLALVQTAVLSLRACAVSLREHAAAGATSGRLLVLLTPRHRTNVAYIWPIIIILRATGTACCHQNYF</sequence>
<dbReference type="KEGG" id="bman:114252348"/>
<organism evidence="1 2">
    <name type="scientific">Bombyx mandarina</name>
    <name type="common">Wild silk moth</name>
    <name type="synonym">Wild silkworm</name>
    <dbReference type="NCBI Taxonomy" id="7092"/>
    <lineage>
        <taxon>Eukaryota</taxon>
        <taxon>Metazoa</taxon>
        <taxon>Ecdysozoa</taxon>
        <taxon>Arthropoda</taxon>
        <taxon>Hexapoda</taxon>
        <taxon>Insecta</taxon>
        <taxon>Pterygota</taxon>
        <taxon>Neoptera</taxon>
        <taxon>Endopterygota</taxon>
        <taxon>Lepidoptera</taxon>
        <taxon>Glossata</taxon>
        <taxon>Ditrysia</taxon>
        <taxon>Bombycoidea</taxon>
        <taxon>Bombycidae</taxon>
        <taxon>Bombycinae</taxon>
        <taxon>Bombyx</taxon>
    </lineage>
</organism>
<gene>
    <name evidence="2" type="primary">LOC114252348</name>
</gene>
<dbReference type="RefSeq" id="XP_028042640.1">
    <property type="nucleotide sequence ID" value="XM_028186839.1"/>
</dbReference>
<proteinExistence type="predicted"/>
<evidence type="ECO:0000313" key="2">
    <source>
        <dbReference type="RefSeq" id="XP_028042640.1"/>
    </source>
</evidence>
<accession>A0A6J2KKK9</accession>
<dbReference type="Proteomes" id="UP000504629">
    <property type="component" value="Unplaced"/>
</dbReference>
<name>A0A6J2KKK9_BOMMA</name>
<reference evidence="2" key="1">
    <citation type="submission" date="2025-08" db="UniProtKB">
        <authorList>
            <consortium name="RefSeq"/>
        </authorList>
    </citation>
    <scope>IDENTIFICATION</scope>
    <source>
        <tissue evidence="2">Silk gland</tissue>
    </source>
</reference>
<dbReference type="AlphaFoldDB" id="A0A6J2KKK9"/>
<keyword evidence="1" id="KW-1185">Reference proteome</keyword>
<protein>
    <submittedName>
        <fullName evidence="2">Uncharacterized protein LOC114252348</fullName>
    </submittedName>
</protein>